<name>A0ABN7BF62_9HEMI</name>
<accession>A0ABN7BF62</accession>
<proteinExistence type="predicted"/>
<feature type="region of interest" description="Disordered" evidence="1">
    <location>
        <begin position="50"/>
        <end position="79"/>
    </location>
</feature>
<keyword evidence="4" id="KW-1185">Reference proteome</keyword>
<dbReference type="EMBL" id="AP028921">
    <property type="protein sequence ID" value="BET01806.1"/>
    <property type="molecule type" value="Genomic_DNA"/>
</dbReference>
<evidence type="ECO:0000256" key="1">
    <source>
        <dbReference type="SAM" id="MobiDB-lite"/>
    </source>
</evidence>
<evidence type="ECO:0000313" key="3">
    <source>
        <dbReference type="EMBL" id="BET01806.1"/>
    </source>
</evidence>
<feature type="transmembrane region" description="Helical" evidence="2">
    <location>
        <begin position="285"/>
        <end position="306"/>
    </location>
</feature>
<keyword evidence="2" id="KW-0472">Membrane</keyword>
<dbReference type="Proteomes" id="UP001307889">
    <property type="component" value="Chromosome 13"/>
</dbReference>
<keyword evidence="2" id="KW-0812">Transmembrane</keyword>
<protein>
    <recommendedName>
        <fullName evidence="5">Transmembrane protein</fullName>
    </recommendedName>
</protein>
<evidence type="ECO:0000256" key="2">
    <source>
        <dbReference type="SAM" id="Phobius"/>
    </source>
</evidence>
<gene>
    <name evidence="3" type="ORF">NTJ_14625</name>
</gene>
<keyword evidence="2" id="KW-1133">Transmembrane helix</keyword>
<feature type="compositionally biased region" description="Pro residues" evidence="1">
    <location>
        <begin position="53"/>
        <end position="64"/>
    </location>
</feature>
<organism evidence="3 4">
    <name type="scientific">Nesidiocoris tenuis</name>
    <dbReference type="NCBI Taxonomy" id="355587"/>
    <lineage>
        <taxon>Eukaryota</taxon>
        <taxon>Metazoa</taxon>
        <taxon>Ecdysozoa</taxon>
        <taxon>Arthropoda</taxon>
        <taxon>Hexapoda</taxon>
        <taxon>Insecta</taxon>
        <taxon>Pterygota</taxon>
        <taxon>Neoptera</taxon>
        <taxon>Paraneoptera</taxon>
        <taxon>Hemiptera</taxon>
        <taxon>Heteroptera</taxon>
        <taxon>Panheteroptera</taxon>
        <taxon>Cimicomorpha</taxon>
        <taxon>Miridae</taxon>
        <taxon>Dicyphina</taxon>
        <taxon>Nesidiocoris</taxon>
    </lineage>
</organism>
<reference evidence="3 4" key="1">
    <citation type="submission" date="2023-09" db="EMBL/GenBank/DDBJ databases">
        <title>Nesidiocoris tenuis whole genome shotgun sequence.</title>
        <authorList>
            <person name="Shibata T."/>
            <person name="Shimoda M."/>
            <person name="Kobayashi T."/>
            <person name="Uehara T."/>
        </authorList>
    </citation>
    <scope>NUCLEOTIDE SEQUENCE [LARGE SCALE GENOMIC DNA]</scope>
    <source>
        <strain evidence="3 4">Japan</strain>
    </source>
</reference>
<evidence type="ECO:0000313" key="4">
    <source>
        <dbReference type="Proteomes" id="UP001307889"/>
    </source>
</evidence>
<sequence length="361" mass="40543">MGFWDWFTVGVIAVVTVVAVVVAPFPAVIIAGVSAVAEVTKTAIQNELMERLSPPPPPPPPPTTTEPLPILTYDEPEDDPETRQTLSYFLDSLYVNSYMFRHCLSKKIKSKGTKFSCRSVLDSETVRNFTAAYFCPKKEEEKCVLVKHTRDGHTLRQFIDWWTFEDDGDDQWVFCDKSGSNCGKLTRAFASNSTEGIIQIKGKKSSAVHVRLIDRLPICYEPTTAAAENARFASGEEIQQQQGIWAIQVSLALLLSMTFVCLAINSAMTFWQIVIFVRKGSFEKWLRWQVPCIFICSSLTFVMFVMSVAENLLGDDLWYVQWVMSGSLAYTSLAMIVSFCVVKFKTKAGQKSNAEIKTGKR</sequence>
<feature type="transmembrane region" description="Helical" evidence="2">
    <location>
        <begin position="318"/>
        <end position="342"/>
    </location>
</feature>
<feature type="transmembrane region" description="Helical" evidence="2">
    <location>
        <begin position="7"/>
        <end position="37"/>
    </location>
</feature>
<evidence type="ECO:0008006" key="5">
    <source>
        <dbReference type="Google" id="ProtNLM"/>
    </source>
</evidence>